<gene>
    <name evidence="3" type="ORF">C8E03_101215</name>
</gene>
<sequence>MDKEVVNLKNKQVLNGNYGEKAKNLHQLIEWGYCVPDGYAFSISLFQEYSVDNGLYLKFEKFDETKCYILNSHINSVLYDTWIEIKNTYSCKITVRSSAIGEDTDKASAAGIYKSILDVDTYEQFKSAVIKVWNSFFQKEAIQYRKDFNINSTGMGIVIQRMAKGNVSGVIFTINPVCNKEEMIIEVAEGLNENVVSNITQASTYSIEKVCDEYNHFEVKEAHNVKPNIKRVFSENLRNKLCKMALQIEELVKAPCDLEWTIENDEIVFLQLRKITTLSEESEIPYATLKDSANNCCLLDRYALPASILYLSLLEHWQELVYLDFESDKIGNSFQEKPLLIYYNRVYWNINYQHQYFSMAGFGEEMKKKFYVKSGHEQWYEKLPLYHERLKKYADNLDKCISRSEIGSLLELVLNNFCSFIGIEHYRMLGMANICYDQLINMLNFTDNPKSRASLLIQGANRVNMTEKSNHELAELAAWIAQNTNLLKYIDIEDSIEVLKRVEADKELSNKFNSFLSNHGHRGISSDDLMYPHWSEDPSNVIEIIRQLVKDQQSVNKNTVKSLDTMLNETEGYKDLSSEKQEELKRVINLTACYMTLREDQRYYFDKSWLLMRKIFLKVANLLIQDDYIKEKEDVFHLQISEVNEYLKDGAFNVSKQLIRRRKNALKRNFYMTPPYYIREGKHIKIQKESYSNRYKGTVICSGYVEGRVKIVRSCNDLCKVQNNDIIIVPTFHPSWTPILRNVGGMLMNYGNILSHGSVMAREYGIPVVVFNGLATDVFQDGEVIVLDATSGRITRNKNKQGVNYEENSINCIKRF</sequence>
<feature type="domain" description="PEP-utilising enzyme mobile" evidence="1">
    <location>
        <begin position="722"/>
        <end position="792"/>
    </location>
</feature>
<dbReference type="InterPro" id="IPR002192">
    <property type="entry name" value="PPDK_AMP/ATP-bd"/>
</dbReference>
<dbReference type="PANTHER" id="PTHR43615">
    <property type="entry name" value="PHOSPHOENOLPYRUVATE SYNTHASE-RELATED"/>
    <property type="match status" value="1"/>
</dbReference>
<dbReference type="Pfam" id="PF00391">
    <property type="entry name" value="PEP-utilizers"/>
    <property type="match status" value="1"/>
</dbReference>
<dbReference type="Gene3D" id="3.30.1490.20">
    <property type="entry name" value="ATP-grasp fold, A domain"/>
    <property type="match status" value="1"/>
</dbReference>
<dbReference type="RefSeq" id="WP_110290038.1">
    <property type="nucleotide sequence ID" value="NZ_QICS01000001.1"/>
</dbReference>
<dbReference type="Proteomes" id="UP000247523">
    <property type="component" value="Unassembled WGS sequence"/>
</dbReference>
<dbReference type="Gene3D" id="3.30.470.20">
    <property type="entry name" value="ATP-grasp fold, B domain"/>
    <property type="match status" value="1"/>
</dbReference>
<dbReference type="SUPFAM" id="SSF52009">
    <property type="entry name" value="Phosphohistidine domain"/>
    <property type="match status" value="1"/>
</dbReference>
<evidence type="ECO:0000259" key="2">
    <source>
        <dbReference type="Pfam" id="PF01326"/>
    </source>
</evidence>
<accession>A0A318EWY1</accession>
<dbReference type="InterPro" id="IPR036637">
    <property type="entry name" value="Phosphohistidine_dom_sf"/>
</dbReference>
<organism evidence="3 4">
    <name type="scientific">Lachnotalea glycerini</name>
    <dbReference type="NCBI Taxonomy" id="1763509"/>
    <lineage>
        <taxon>Bacteria</taxon>
        <taxon>Bacillati</taxon>
        <taxon>Bacillota</taxon>
        <taxon>Clostridia</taxon>
        <taxon>Lachnospirales</taxon>
        <taxon>Lachnospiraceae</taxon>
        <taxon>Lachnotalea</taxon>
    </lineage>
</organism>
<dbReference type="PANTHER" id="PTHR43615:SF1">
    <property type="entry name" value="PPDK_N DOMAIN-CONTAINING PROTEIN"/>
    <property type="match status" value="1"/>
</dbReference>
<dbReference type="Pfam" id="PF01326">
    <property type="entry name" value="PPDK_N"/>
    <property type="match status" value="1"/>
</dbReference>
<evidence type="ECO:0000313" key="3">
    <source>
        <dbReference type="EMBL" id="PXV95586.1"/>
    </source>
</evidence>
<dbReference type="SUPFAM" id="SSF56059">
    <property type="entry name" value="Glutathione synthetase ATP-binding domain-like"/>
    <property type="match status" value="1"/>
</dbReference>
<dbReference type="EMBL" id="QICS01000001">
    <property type="protein sequence ID" value="PXV95586.1"/>
    <property type="molecule type" value="Genomic_DNA"/>
</dbReference>
<evidence type="ECO:0000259" key="1">
    <source>
        <dbReference type="Pfam" id="PF00391"/>
    </source>
</evidence>
<dbReference type="InterPro" id="IPR013815">
    <property type="entry name" value="ATP_grasp_subdomain_1"/>
</dbReference>
<dbReference type="AlphaFoldDB" id="A0A318EWY1"/>
<dbReference type="GO" id="GO:0005524">
    <property type="term" value="F:ATP binding"/>
    <property type="evidence" value="ECO:0007669"/>
    <property type="project" value="InterPro"/>
</dbReference>
<protein>
    <submittedName>
        <fullName evidence="3">PEP-utilizing family enzyme</fullName>
    </submittedName>
</protein>
<dbReference type="InterPro" id="IPR051549">
    <property type="entry name" value="PEP_Utilizing_Enz"/>
</dbReference>
<feature type="domain" description="Pyruvate phosphate dikinase AMP/ATP-binding" evidence="2">
    <location>
        <begin position="82"/>
        <end position="283"/>
    </location>
</feature>
<evidence type="ECO:0000313" key="4">
    <source>
        <dbReference type="Proteomes" id="UP000247523"/>
    </source>
</evidence>
<dbReference type="InterPro" id="IPR008279">
    <property type="entry name" value="PEP-util_enz_mobile_dom"/>
</dbReference>
<reference evidence="3 4" key="1">
    <citation type="submission" date="2018-05" db="EMBL/GenBank/DDBJ databases">
        <title>Genomic Encyclopedia of Type Strains, Phase IV (KMG-IV): sequencing the most valuable type-strain genomes for metagenomic binning, comparative biology and taxonomic classification.</title>
        <authorList>
            <person name="Goeker M."/>
        </authorList>
    </citation>
    <scope>NUCLEOTIDE SEQUENCE [LARGE SCALE GENOMIC DNA]</scope>
    <source>
        <strain evidence="3 4">DSM 28816</strain>
    </source>
</reference>
<proteinExistence type="predicted"/>
<dbReference type="Gene3D" id="3.50.30.10">
    <property type="entry name" value="Phosphohistidine domain"/>
    <property type="match status" value="1"/>
</dbReference>
<comment type="caution">
    <text evidence="3">The sequence shown here is derived from an EMBL/GenBank/DDBJ whole genome shotgun (WGS) entry which is preliminary data.</text>
</comment>
<dbReference type="GO" id="GO:0016301">
    <property type="term" value="F:kinase activity"/>
    <property type="evidence" value="ECO:0007669"/>
    <property type="project" value="InterPro"/>
</dbReference>
<name>A0A318EWY1_9FIRM</name>